<evidence type="ECO:0000313" key="2">
    <source>
        <dbReference type="EMBL" id="SHK71453.1"/>
    </source>
</evidence>
<keyword evidence="1" id="KW-0472">Membrane</keyword>
<name>A0A1M6UQL2_9BACT</name>
<evidence type="ECO:0008006" key="4">
    <source>
        <dbReference type="Google" id="ProtNLM"/>
    </source>
</evidence>
<feature type="transmembrane region" description="Helical" evidence="1">
    <location>
        <begin position="27"/>
        <end position="50"/>
    </location>
</feature>
<dbReference type="Proteomes" id="UP000185812">
    <property type="component" value="Unassembled WGS sequence"/>
</dbReference>
<dbReference type="InterPro" id="IPR025557">
    <property type="entry name" value="DUF4282"/>
</dbReference>
<keyword evidence="1" id="KW-1133">Transmembrane helix</keyword>
<dbReference type="STRING" id="633813.SAMN04488087_1817"/>
<evidence type="ECO:0000313" key="3">
    <source>
        <dbReference type="Proteomes" id="UP000185812"/>
    </source>
</evidence>
<evidence type="ECO:0000256" key="1">
    <source>
        <dbReference type="SAM" id="Phobius"/>
    </source>
</evidence>
<keyword evidence="3" id="KW-1185">Reference proteome</keyword>
<dbReference type="Pfam" id="PF14110">
    <property type="entry name" value="DUF4282"/>
    <property type="match status" value="1"/>
</dbReference>
<protein>
    <recommendedName>
        <fullName evidence="4">DUF4282 domain-containing protein</fullName>
    </recommendedName>
</protein>
<sequence>MESRKGFLATLFDFSFSDFITSRLIRFLYGLALIAWGFSMVVMVGTGFTLGIELGLLYLMAAPLLFVLGAIGIRIYLELIVVIFHMAEHLKRLVELAERRNAAPPPEPLL</sequence>
<dbReference type="EMBL" id="FRAU01000005">
    <property type="protein sequence ID" value="SHK71453.1"/>
    <property type="molecule type" value="Genomic_DNA"/>
</dbReference>
<dbReference type="RefSeq" id="WP_072715643.1">
    <property type="nucleotide sequence ID" value="NZ_FRAU01000005.1"/>
</dbReference>
<dbReference type="OrthoDB" id="574364at2"/>
<feature type="transmembrane region" description="Helical" evidence="1">
    <location>
        <begin position="56"/>
        <end position="84"/>
    </location>
</feature>
<dbReference type="AlphaFoldDB" id="A0A1M6UQL2"/>
<reference evidence="3" key="1">
    <citation type="submission" date="2016-11" db="EMBL/GenBank/DDBJ databases">
        <authorList>
            <person name="Varghese N."/>
            <person name="Submissions S."/>
        </authorList>
    </citation>
    <scope>NUCLEOTIDE SEQUENCE [LARGE SCALE GENOMIC DNA]</scope>
    <source>
        <strain evidence="3">DSM 22212</strain>
    </source>
</reference>
<accession>A0A1M6UQL2</accession>
<organism evidence="2 3">
    <name type="scientific">Rhodothermus profundi</name>
    <dbReference type="NCBI Taxonomy" id="633813"/>
    <lineage>
        <taxon>Bacteria</taxon>
        <taxon>Pseudomonadati</taxon>
        <taxon>Rhodothermota</taxon>
        <taxon>Rhodothermia</taxon>
        <taxon>Rhodothermales</taxon>
        <taxon>Rhodothermaceae</taxon>
        <taxon>Rhodothermus</taxon>
    </lineage>
</organism>
<gene>
    <name evidence="2" type="ORF">SAMN04488087_1817</name>
</gene>
<keyword evidence="1" id="KW-0812">Transmembrane</keyword>
<proteinExistence type="predicted"/>